<accession>A0A6A5XU64</accession>
<keyword evidence="6" id="KW-0813">Transport</keyword>
<feature type="transmembrane region" description="Helical" evidence="8">
    <location>
        <begin position="251"/>
        <end position="275"/>
    </location>
</feature>
<dbReference type="Pfam" id="PF00230">
    <property type="entry name" value="MIP"/>
    <property type="match status" value="1"/>
</dbReference>
<evidence type="ECO:0000256" key="8">
    <source>
        <dbReference type="SAM" id="Phobius"/>
    </source>
</evidence>
<dbReference type="RefSeq" id="XP_033384798.1">
    <property type="nucleotide sequence ID" value="XM_033525930.1"/>
</dbReference>
<dbReference type="PANTHER" id="PTHR19139">
    <property type="entry name" value="AQUAPORIN TRANSPORTER"/>
    <property type="match status" value="1"/>
</dbReference>
<keyword evidence="3 6" id="KW-0812">Transmembrane</keyword>
<keyword evidence="10" id="KW-1185">Reference proteome</keyword>
<dbReference type="InterPro" id="IPR023271">
    <property type="entry name" value="Aquaporin-like"/>
</dbReference>
<evidence type="ECO:0000313" key="9">
    <source>
        <dbReference type="EMBL" id="KAF2016459.1"/>
    </source>
</evidence>
<evidence type="ECO:0000256" key="7">
    <source>
        <dbReference type="SAM" id="MobiDB-lite"/>
    </source>
</evidence>
<dbReference type="GO" id="GO:0005886">
    <property type="term" value="C:plasma membrane"/>
    <property type="evidence" value="ECO:0007669"/>
    <property type="project" value="TreeGrafter"/>
</dbReference>
<feature type="compositionally biased region" description="Polar residues" evidence="7">
    <location>
        <begin position="7"/>
        <end position="20"/>
    </location>
</feature>
<gene>
    <name evidence="9" type="ORF">BU24DRAFT_409560</name>
</gene>
<dbReference type="GeneID" id="54283327"/>
<dbReference type="InterPro" id="IPR000425">
    <property type="entry name" value="MIP"/>
</dbReference>
<evidence type="ECO:0000313" key="10">
    <source>
        <dbReference type="Proteomes" id="UP000799778"/>
    </source>
</evidence>
<dbReference type="PRINTS" id="PR00783">
    <property type="entry name" value="MINTRINSICP"/>
</dbReference>
<sequence length="328" mass="35326">MHFENMGTATTQDVELADSSASQELHKRRKGIMQEPSVSSRPFVGRIGGNQEFTLPRNDSHYSTIAEKVPDVSGTFTWRDSFRLIAFADGELWKEATLEGVGTCLQIFLSGLFSIGLGPGSSFASASTPLTAAGFAGVLNALLISFFIFVGGPVSGGHFNPFITLSTFFARLSIFPRTVLYVIFQCTGAVVAGFMLRAAIGSKQAFGMIPGCYIDTSIITPGQAYVFETMTSFGLIFIAFGVGLDPRQRQVFGPAVSSLLVGMALGFTSFVSGIARPGYTGASLNPARCLGLMSAADQFNYHYIHWFGDLTAAIINGIMYWIIPIYKD</sequence>
<dbReference type="GO" id="GO:0015250">
    <property type="term" value="F:water channel activity"/>
    <property type="evidence" value="ECO:0007669"/>
    <property type="project" value="TreeGrafter"/>
</dbReference>
<comment type="similarity">
    <text evidence="2 6">Belongs to the MIP/aquaporin (TC 1.A.8) family.</text>
</comment>
<dbReference type="Gene3D" id="1.20.1080.10">
    <property type="entry name" value="Glycerol uptake facilitator protein"/>
    <property type="match status" value="1"/>
</dbReference>
<protein>
    <submittedName>
        <fullName evidence="9">Aquaporin-like protein</fullName>
    </submittedName>
</protein>
<feature type="transmembrane region" description="Helical" evidence="8">
    <location>
        <begin position="100"/>
        <end position="118"/>
    </location>
</feature>
<evidence type="ECO:0000256" key="4">
    <source>
        <dbReference type="ARBA" id="ARBA00022989"/>
    </source>
</evidence>
<keyword evidence="5 8" id="KW-0472">Membrane</keyword>
<organism evidence="9 10">
    <name type="scientific">Aaosphaeria arxii CBS 175.79</name>
    <dbReference type="NCBI Taxonomy" id="1450172"/>
    <lineage>
        <taxon>Eukaryota</taxon>
        <taxon>Fungi</taxon>
        <taxon>Dikarya</taxon>
        <taxon>Ascomycota</taxon>
        <taxon>Pezizomycotina</taxon>
        <taxon>Dothideomycetes</taxon>
        <taxon>Pleosporomycetidae</taxon>
        <taxon>Pleosporales</taxon>
        <taxon>Pleosporales incertae sedis</taxon>
        <taxon>Aaosphaeria</taxon>
    </lineage>
</organism>
<evidence type="ECO:0000256" key="6">
    <source>
        <dbReference type="RuleBase" id="RU000477"/>
    </source>
</evidence>
<keyword evidence="4 8" id="KW-1133">Transmembrane helix</keyword>
<evidence type="ECO:0000256" key="1">
    <source>
        <dbReference type="ARBA" id="ARBA00004141"/>
    </source>
</evidence>
<feature type="transmembrane region" description="Helical" evidence="8">
    <location>
        <begin position="303"/>
        <end position="323"/>
    </location>
</feature>
<feature type="transmembrane region" description="Helical" evidence="8">
    <location>
        <begin position="224"/>
        <end position="244"/>
    </location>
</feature>
<reference evidence="9" key="1">
    <citation type="journal article" date="2020" name="Stud. Mycol.">
        <title>101 Dothideomycetes genomes: a test case for predicting lifestyles and emergence of pathogens.</title>
        <authorList>
            <person name="Haridas S."/>
            <person name="Albert R."/>
            <person name="Binder M."/>
            <person name="Bloem J."/>
            <person name="Labutti K."/>
            <person name="Salamov A."/>
            <person name="Andreopoulos B."/>
            <person name="Baker S."/>
            <person name="Barry K."/>
            <person name="Bills G."/>
            <person name="Bluhm B."/>
            <person name="Cannon C."/>
            <person name="Castanera R."/>
            <person name="Culley D."/>
            <person name="Daum C."/>
            <person name="Ezra D."/>
            <person name="Gonzalez J."/>
            <person name="Henrissat B."/>
            <person name="Kuo A."/>
            <person name="Liang C."/>
            <person name="Lipzen A."/>
            <person name="Lutzoni F."/>
            <person name="Magnuson J."/>
            <person name="Mondo S."/>
            <person name="Nolan M."/>
            <person name="Ohm R."/>
            <person name="Pangilinan J."/>
            <person name="Park H.-J."/>
            <person name="Ramirez L."/>
            <person name="Alfaro M."/>
            <person name="Sun H."/>
            <person name="Tritt A."/>
            <person name="Yoshinaga Y."/>
            <person name="Zwiers L.-H."/>
            <person name="Turgeon B."/>
            <person name="Goodwin S."/>
            <person name="Spatafora J."/>
            <person name="Crous P."/>
            <person name="Grigoriev I."/>
        </authorList>
    </citation>
    <scope>NUCLEOTIDE SEQUENCE</scope>
    <source>
        <strain evidence="9">CBS 175.79</strain>
    </source>
</reference>
<dbReference type="OrthoDB" id="3222at2759"/>
<dbReference type="SUPFAM" id="SSF81338">
    <property type="entry name" value="Aquaporin-like"/>
    <property type="match status" value="1"/>
</dbReference>
<dbReference type="AlphaFoldDB" id="A0A6A5XU64"/>
<dbReference type="Proteomes" id="UP000799778">
    <property type="component" value="Unassembled WGS sequence"/>
</dbReference>
<dbReference type="PANTHER" id="PTHR19139:SF199">
    <property type="entry name" value="MIP17260P"/>
    <property type="match status" value="1"/>
</dbReference>
<feature type="transmembrane region" description="Helical" evidence="8">
    <location>
        <begin position="179"/>
        <end position="200"/>
    </location>
</feature>
<comment type="subcellular location">
    <subcellularLocation>
        <location evidence="1">Membrane</location>
        <topology evidence="1">Multi-pass membrane protein</topology>
    </subcellularLocation>
</comment>
<feature type="transmembrane region" description="Helical" evidence="8">
    <location>
        <begin position="130"/>
        <end position="150"/>
    </location>
</feature>
<evidence type="ECO:0000256" key="2">
    <source>
        <dbReference type="ARBA" id="ARBA00006175"/>
    </source>
</evidence>
<proteinExistence type="inferred from homology"/>
<dbReference type="InterPro" id="IPR034294">
    <property type="entry name" value="Aquaporin_transptr"/>
</dbReference>
<feature type="region of interest" description="Disordered" evidence="7">
    <location>
        <begin position="1"/>
        <end position="20"/>
    </location>
</feature>
<dbReference type="EMBL" id="ML978069">
    <property type="protein sequence ID" value="KAF2016459.1"/>
    <property type="molecule type" value="Genomic_DNA"/>
</dbReference>
<evidence type="ECO:0000256" key="5">
    <source>
        <dbReference type="ARBA" id="ARBA00023136"/>
    </source>
</evidence>
<name>A0A6A5XU64_9PLEO</name>
<evidence type="ECO:0000256" key="3">
    <source>
        <dbReference type="ARBA" id="ARBA00022692"/>
    </source>
</evidence>